<gene>
    <name evidence="1" type="ORF">K443DRAFT_98454</name>
</gene>
<evidence type="ECO:0000313" key="1">
    <source>
        <dbReference type="EMBL" id="KIK01564.1"/>
    </source>
</evidence>
<sequence length="52" mass="5757">MRWCVTPAPLTGGATPVPQYLGRLHTQARNAATLLRLGSRPPRNRRCDRGDT</sequence>
<reference evidence="2" key="2">
    <citation type="submission" date="2015-01" db="EMBL/GenBank/DDBJ databases">
        <title>Evolutionary Origins and Diversification of the Mycorrhizal Mutualists.</title>
        <authorList>
            <consortium name="DOE Joint Genome Institute"/>
            <consortium name="Mycorrhizal Genomics Consortium"/>
            <person name="Kohler A."/>
            <person name="Kuo A."/>
            <person name="Nagy L.G."/>
            <person name="Floudas D."/>
            <person name="Copeland A."/>
            <person name="Barry K.W."/>
            <person name="Cichocki N."/>
            <person name="Veneault-Fourrey C."/>
            <person name="LaButti K."/>
            <person name="Lindquist E.A."/>
            <person name="Lipzen A."/>
            <person name="Lundell T."/>
            <person name="Morin E."/>
            <person name="Murat C."/>
            <person name="Riley R."/>
            <person name="Ohm R."/>
            <person name="Sun H."/>
            <person name="Tunlid A."/>
            <person name="Henrissat B."/>
            <person name="Grigoriev I.V."/>
            <person name="Hibbett D.S."/>
            <person name="Martin F."/>
        </authorList>
    </citation>
    <scope>NUCLEOTIDE SEQUENCE [LARGE SCALE GENOMIC DNA]</scope>
    <source>
        <strain evidence="2">LaAM-08-1</strain>
    </source>
</reference>
<proteinExistence type="predicted"/>
<reference evidence="1 2" key="1">
    <citation type="submission" date="2014-04" db="EMBL/GenBank/DDBJ databases">
        <authorList>
            <consortium name="DOE Joint Genome Institute"/>
            <person name="Kuo A."/>
            <person name="Kohler A."/>
            <person name="Nagy L.G."/>
            <person name="Floudas D."/>
            <person name="Copeland A."/>
            <person name="Barry K.W."/>
            <person name="Cichocki N."/>
            <person name="Veneault-Fourrey C."/>
            <person name="LaButti K."/>
            <person name="Lindquist E.A."/>
            <person name="Lipzen A."/>
            <person name="Lundell T."/>
            <person name="Morin E."/>
            <person name="Murat C."/>
            <person name="Sun H."/>
            <person name="Tunlid A."/>
            <person name="Henrissat B."/>
            <person name="Grigoriev I.V."/>
            <person name="Hibbett D.S."/>
            <person name="Martin F."/>
            <person name="Nordberg H.P."/>
            <person name="Cantor M.N."/>
            <person name="Hua S.X."/>
        </authorList>
    </citation>
    <scope>NUCLEOTIDE SEQUENCE [LARGE SCALE GENOMIC DNA]</scope>
    <source>
        <strain evidence="1 2">LaAM-08-1</strain>
    </source>
</reference>
<name>A0A0C9XJD3_9AGAR</name>
<protein>
    <submittedName>
        <fullName evidence="1">Uncharacterized protein</fullName>
    </submittedName>
</protein>
<evidence type="ECO:0000313" key="2">
    <source>
        <dbReference type="Proteomes" id="UP000054477"/>
    </source>
</evidence>
<keyword evidence="2" id="KW-1185">Reference proteome</keyword>
<dbReference type="Proteomes" id="UP000054477">
    <property type="component" value="Unassembled WGS sequence"/>
</dbReference>
<organism evidence="1 2">
    <name type="scientific">Laccaria amethystina LaAM-08-1</name>
    <dbReference type="NCBI Taxonomy" id="1095629"/>
    <lineage>
        <taxon>Eukaryota</taxon>
        <taxon>Fungi</taxon>
        <taxon>Dikarya</taxon>
        <taxon>Basidiomycota</taxon>
        <taxon>Agaricomycotina</taxon>
        <taxon>Agaricomycetes</taxon>
        <taxon>Agaricomycetidae</taxon>
        <taxon>Agaricales</taxon>
        <taxon>Agaricineae</taxon>
        <taxon>Hydnangiaceae</taxon>
        <taxon>Laccaria</taxon>
    </lineage>
</organism>
<dbReference type="HOGENOM" id="CLU_3087608_0_0_1"/>
<accession>A0A0C9XJD3</accession>
<dbReference type="AlphaFoldDB" id="A0A0C9XJD3"/>
<dbReference type="EMBL" id="KN838605">
    <property type="protein sequence ID" value="KIK01564.1"/>
    <property type="molecule type" value="Genomic_DNA"/>
</dbReference>